<dbReference type="Proteomes" id="UP001603857">
    <property type="component" value="Unassembled WGS sequence"/>
</dbReference>
<feature type="compositionally biased region" description="Polar residues" evidence="1">
    <location>
        <begin position="19"/>
        <end position="37"/>
    </location>
</feature>
<name>A0ABD1M035_9FABA</name>
<sequence>MEIYCLYGVGTPSERSHVNKLSPSNKYNTIPIQTDGSSDGEEESLLQNGVYSVDGDESVPIVSSGFMCTKGWGGRTQFNPSGIATYTREYQLKQPGTLVDRRSLESGASSNIMGNVALIEDVLLVAGGATGVDIGGDSILSDIKQMEAIKPRERSIEEQTPKRFYISAVNRKLAEKGCDHSDHSDQSGAVT</sequence>
<keyword evidence="3" id="KW-1185">Reference proteome</keyword>
<proteinExistence type="predicted"/>
<accession>A0ABD1M035</accession>
<dbReference type="PANTHER" id="PTHR11440">
    <property type="entry name" value="LECITHIN-CHOLESTEROL ACYLTRANSFERASE-RELATED"/>
    <property type="match status" value="1"/>
</dbReference>
<feature type="region of interest" description="Disordered" evidence="1">
    <location>
        <begin position="17"/>
        <end position="42"/>
    </location>
</feature>
<gene>
    <name evidence="2" type="ORF">Fmac_021947</name>
</gene>
<evidence type="ECO:0000256" key="1">
    <source>
        <dbReference type="SAM" id="MobiDB-lite"/>
    </source>
</evidence>
<evidence type="ECO:0000313" key="3">
    <source>
        <dbReference type="Proteomes" id="UP001603857"/>
    </source>
</evidence>
<comment type="caution">
    <text evidence="2">The sequence shown here is derived from an EMBL/GenBank/DDBJ whole genome shotgun (WGS) entry which is preliminary data.</text>
</comment>
<protein>
    <submittedName>
        <fullName evidence="2">Uncharacterized protein</fullName>
    </submittedName>
</protein>
<evidence type="ECO:0000313" key="2">
    <source>
        <dbReference type="EMBL" id="KAL2328520.1"/>
    </source>
</evidence>
<dbReference type="EMBL" id="JBGMDY010000007">
    <property type="protein sequence ID" value="KAL2328520.1"/>
    <property type="molecule type" value="Genomic_DNA"/>
</dbReference>
<organism evidence="2 3">
    <name type="scientific">Flemingia macrophylla</name>
    <dbReference type="NCBI Taxonomy" id="520843"/>
    <lineage>
        <taxon>Eukaryota</taxon>
        <taxon>Viridiplantae</taxon>
        <taxon>Streptophyta</taxon>
        <taxon>Embryophyta</taxon>
        <taxon>Tracheophyta</taxon>
        <taxon>Spermatophyta</taxon>
        <taxon>Magnoliopsida</taxon>
        <taxon>eudicotyledons</taxon>
        <taxon>Gunneridae</taxon>
        <taxon>Pentapetalae</taxon>
        <taxon>rosids</taxon>
        <taxon>fabids</taxon>
        <taxon>Fabales</taxon>
        <taxon>Fabaceae</taxon>
        <taxon>Papilionoideae</taxon>
        <taxon>50 kb inversion clade</taxon>
        <taxon>NPAAA clade</taxon>
        <taxon>indigoferoid/millettioid clade</taxon>
        <taxon>Phaseoleae</taxon>
        <taxon>Flemingia</taxon>
    </lineage>
</organism>
<dbReference type="InterPro" id="IPR003386">
    <property type="entry name" value="LACT/PDAT_acylTrfase"/>
</dbReference>
<reference evidence="2 3" key="1">
    <citation type="submission" date="2024-08" db="EMBL/GenBank/DDBJ databases">
        <title>Insights into the chromosomal genome structure of Flemingia macrophylla.</title>
        <authorList>
            <person name="Ding Y."/>
            <person name="Zhao Y."/>
            <person name="Bi W."/>
            <person name="Wu M."/>
            <person name="Zhao G."/>
            <person name="Gong Y."/>
            <person name="Li W."/>
            <person name="Zhang P."/>
        </authorList>
    </citation>
    <scope>NUCLEOTIDE SEQUENCE [LARGE SCALE GENOMIC DNA]</scope>
    <source>
        <strain evidence="2">DYQJB</strain>
        <tissue evidence="2">Leaf</tissue>
    </source>
</reference>
<dbReference type="Pfam" id="PF02450">
    <property type="entry name" value="LCAT"/>
    <property type="match status" value="1"/>
</dbReference>
<dbReference type="AlphaFoldDB" id="A0ABD1M035"/>